<dbReference type="AlphaFoldDB" id="A0A8S3H9H8"/>
<organism evidence="4 5">
    <name type="scientific">Rotaria magnacalcarata</name>
    <dbReference type="NCBI Taxonomy" id="392030"/>
    <lineage>
        <taxon>Eukaryota</taxon>
        <taxon>Metazoa</taxon>
        <taxon>Spiralia</taxon>
        <taxon>Gnathifera</taxon>
        <taxon>Rotifera</taxon>
        <taxon>Eurotatoria</taxon>
        <taxon>Bdelloidea</taxon>
        <taxon>Philodinida</taxon>
        <taxon>Philodinidae</taxon>
        <taxon>Rotaria</taxon>
    </lineage>
</organism>
<dbReference type="Proteomes" id="UP000681967">
    <property type="component" value="Unassembled WGS sequence"/>
</dbReference>
<evidence type="ECO:0000256" key="2">
    <source>
        <dbReference type="ARBA" id="ARBA00022741"/>
    </source>
</evidence>
<evidence type="ECO:0000256" key="1">
    <source>
        <dbReference type="ARBA" id="ARBA00022598"/>
    </source>
</evidence>
<sequence>MTPAPSLRPLLSQGEYVAPEKIEDVYSRSRFIAQVFVYGDSLESVLVAIVLLNDEYIKQ</sequence>
<feature type="non-terminal residue" evidence="4">
    <location>
        <position position="1"/>
    </location>
</feature>
<evidence type="ECO:0000256" key="3">
    <source>
        <dbReference type="ARBA" id="ARBA00022840"/>
    </source>
</evidence>
<dbReference type="PANTHER" id="PTHR43272">
    <property type="entry name" value="LONG-CHAIN-FATTY-ACID--COA LIGASE"/>
    <property type="match status" value="1"/>
</dbReference>
<dbReference type="PANTHER" id="PTHR43272:SF33">
    <property type="entry name" value="AMP-BINDING DOMAIN-CONTAINING PROTEIN-RELATED"/>
    <property type="match status" value="1"/>
</dbReference>
<comment type="caution">
    <text evidence="4">The sequence shown here is derived from an EMBL/GenBank/DDBJ whole genome shotgun (WGS) entry which is preliminary data.</text>
</comment>
<dbReference type="GO" id="GO:0005783">
    <property type="term" value="C:endoplasmic reticulum"/>
    <property type="evidence" value="ECO:0007669"/>
    <property type="project" value="TreeGrafter"/>
</dbReference>
<keyword evidence="1" id="KW-0436">Ligase</keyword>
<protein>
    <submittedName>
        <fullName evidence="4">Uncharacterized protein</fullName>
    </submittedName>
</protein>
<keyword evidence="2" id="KW-0547">Nucleotide-binding</keyword>
<dbReference type="GO" id="GO:0016020">
    <property type="term" value="C:membrane"/>
    <property type="evidence" value="ECO:0007669"/>
    <property type="project" value="TreeGrafter"/>
</dbReference>
<dbReference type="GO" id="GO:0004467">
    <property type="term" value="F:long-chain fatty acid-CoA ligase activity"/>
    <property type="evidence" value="ECO:0007669"/>
    <property type="project" value="TreeGrafter"/>
</dbReference>
<dbReference type="SUPFAM" id="SSF56801">
    <property type="entry name" value="Acetyl-CoA synthetase-like"/>
    <property type="match status" value="1"/>
</dbReference>
<keyword evidence="3" id="KW-0067">ATP-binding</keyword>
<evidence type="ECO:0000313" key="4">
    <source>
        <dbReference type="EMBL" id="CAF5177927.1"/>
    </source>
</evidence>
<reference evidence="4" key="1">
    <citation type="submission" date="2021-02" db="EMBL/GenBank/DDBJ databases">
        <authorList>
            <person name="Nowell W R."/>
        </authorList>
    </citation>
    <scope>NUCLEOTIDE SEQUENCE</scope>
</reference>
<dbReference type="EMBL" id="CAJOBH010288221">
    <property type="protein sequence ID" value="CAF5177927.1"/>
    <property type="molecule type" value="Genomic_DNA"/>
</dbReference>
<name>A0A8S3H9H8_9BILA</name>
<dbReference type="GO" id="GO:0005524">
    <property type="term" value="F:ATP binding"/>
    <property type="evidence" value="ECO:0007669"/>
    <property type="project" value="UniProtKB-KW"/>
</dbReference>
<accession>A0A8S3H9H8</accession>
<proteinExistence type="predicted"/>
<evidence type="ECO:0000313" key="5">
    <source>
        <dbReference type="Proteomes" id="UP000681967"/>
    </source>
</evidence>
<gene>
    <name evidence="4" type="ORF">BYL167_LOCUS78500</name>
</gene>